<dbReference type="HAMAP" id="MF_01026">
    <property type="entry name" value="LeuC_type1"/>
    <property type="match status" value="1"/>
</dbReference>
<feature type="binding site" evidence="13">
    <location>
        <position position="410"/>
    </location>
    <ligand>
        <name>[4Fe-4S] cluster</name>
        <dbReference type="ChEBI" id="CHEBI:49883"/>
    </ligand>
</feature>
<dbReference type="PRINTS" id="PR00415">
    <property type="entry name" value="ACONITASE"/>
</dbReference>
<evidence type="ECO:0000256" key="6">
    <source>
        <dbReference type="ARBA" id="ARBA00022485"/>
    </source>
</evidence>
<evidence type="ECO:0000313" key="16">
    <source>
        <dbReference type="Proteomes" id="UP000242642"/>
    </source>
</evidence>
<sequence>MAKTLYEKLFDAHVVHEAPNETPILYIDRHLVHEVTSPQAFDGLRAMNRKVRQPSKTFATMDHNVSTQTKDINASGEMARIQMQELAKNCAEFGVTLYDINHPFQGIVHVMGPEQGLTLPGMTIVCGDSHTATHGAFGALAFGIGTSEVEHVLATQTLKQSRAKTMKIEVKGQVGKGVTAKDIVLAIIGKTGSAGGTGYVVEFCGEAIEALSMEGRMTVCNMAIEMGAKAGLIAPDETTFEYLKGRQFAPSGDKWTQAVAYWQSLKSDTDAKFDHVVTLNGADIAPQVTWGTNPGQVISIEQAIPSPNDFNDSIEKASAEKALAYMDLKAGMLMSEVKIDKVFIGSCTNSRIEDLRAAADIAKGRKVAANVQALVVPGSGPVKAQAEAEGLDKVFIDAGFEWRLPGCSMCLAMNNDRLNPGERCASTSNRNFEGRQGRGGRTHLVSPAMAAAAAVMGHFVDVRKL</sequence>
<evidence type="ECO:0000256" key="13">
    <source>
        <dbReference type="HAMAP-Rule" id="MF_01026"/>
    </source>
</evidence>
<comment type="similarity">
    <text evidence="13">Belongs to the aconitase/IPM isomerase family. LeuC type 1 subfamily.</text>
</comment>
<dbReference type="EC" id="4.2.1.33" evidence="13"/>
<accession>A0A1I0FIF9</accession>
<dbReference type="RefSeq" id="WP_093322376.1">
    <property type="nucleotide sequence ID" value="NZ_FOHV01000042.1"/>
</dbReference>
<feature type="domain" description="Aconitase/3-isopropylmalate dehydratase large subunit alpha/beta/alpha" evidence="14">
    <location>
        <begin position="7"/>
        <end position="457"/>
    </location>
</feature>
<keyword evidence="16" id="KW-1185">Reference proteome</keyword>
<evidence type="ECO:0000256" key="11">
    <source>
        <dbReference type="ARBA" id="ARBA00023239"/>
    </source>
</evidence>
<dbReference type="STRING" id="1123402.SAMN02583745_02784"/>
<comment type="cofactor">
    <cofactor evidence="13">
        <name>[4Fe-4S] cluster</name>
        <dbReference type="ChEBI" id="CHEBI:49883"/>
    </cofactor>
    <text evidence="13">Binds 1 [4Fe-4S] cluster per subunit.</text>
</comment>
<name>A0A1I0FIF9_9GAMM</name>
<dbReference type="GO" id="GO:0051539">
    <property type="term" value="F:4 iron, 4 sulfur cluster binding"/>
    <property type="evidence" value="ECO:0007669"/>
    <property type="project" value="UniProtKB-KW"/>
</dbReference>
<comment type="catalytic activity">
    <reaction evidence="1 13">
        <text>(2R,3S)-3-isopropylmalate = (2S)-2-isopropylmalate</text>
        <dbReference type="Rhea" id="RHEA:32287"/>
        <dbReference type="ChEBI" id="CHEBI:1178"/>
        <dbReference type="ChEBI" id="CHEBI:35121"/>
        <dbReference type="EC" id="4.2.1.33"/>
    </reaction>
</comment>
<evidence type="ECO:0000256" key="1">
    <source>
        <dbReference type="ARBA" id="ARBA00000491"/>
    </source>
</evidence>
<comment type="subunit">
    <text evidence="4 13">Heterodimer of LeuC and LeuD.</text>
</comment>
<dbReference type="GO" id="GO:0003861">
    <property type="term" value="F:3-isopropylmalate dehydratase activity"/>
    <property type="evidence" value="ECO:0007669"/>
    <property type="project" value="UniProtKB-UniRule"/>
</dbReference>
<organism evidence="15 16">
    <name type="scientific">Thorsellia anophelis DSM 18579</name>
    <dbReference type="NCBI Taxonomy" id="1123402"/>
    <lineage>
        <taxon>Bacteria</taxon>
        <taxon>Pseudomonadati</taxon>
        <taxon>Pseudomonadota</taxon>
        <taxon>Gammaproteobacteria</taxon>
        <taxon>Enterobacterales</taxon>
        <taxon>Thorselliaceae</taxon>
        <taxon>Thorsellia</taxon>
    </lineage>
</organism>
<dbReference type="InterPro" id="IPR033941">
    <property type="entry name" value="IPMI_cat"/>
</dbReference>
<dbReference type="NCBIfam" id="TIGR00170">
    <property type="entry name" value="leuC"/>
    <property type="match status" value="1"/>
</dbReference>
<dbReference type="CDD" id="cd01583">
    <property type="entry name" value="IPMI"/>
    <property type="match status" value="1"/>
</dbReference>
<dbReference type="NCBIfam" id="NF004016">
    <property type="entry name" value="PRK05478.1"/>
    <property type="match status" value="1"/>
</dbReference>
<dbReference type="GO" id="GO:0046872">
    <property type="term" value="F:metal ion binding"/>
    <property type="evidence" value="ECO:0007669"/>
    <property type="project" value="UniProtKB-KW"/>
</dbReference>
<keyword evidence="12 13" id="KW-0100">Branched-chain amino acid biosynthesis</keyword>
<evidence type="ECO:0000256" key="4">
    <source>
        <dbReference type="ARBA" id="ARBA00011271"/>
    </source>
</evidence>
<dbReference type="PANTHER" id="PTHR43822">
    <property type="entry name" value="HOMOACONITASE, MITOCHONDRIAL-RELATED"/>
    <property type="match status" value="1"/>
</dbReference>
<dbReference type="InterPro" id="IPR001030">
    <property type="entry name" value="Acoase/IPM_deHydtase_lsu_aba"/>
</dbReference>
<dbReference type="PROSITE" id="PS00450">
    <property type="entry name" value="ACONITASE_1"/>
    <property type="match status" value="1"/>
</dbReference>
<dbReference type="Pfam" id="PF00330">
    <property type="entry name" value="Aconitase"/>
    <property type="match status" value="1"/>
</dbReference>
<dbReference type="SUPFAM" id="SSF53732">
    <property type="entry name" value="Aconitase iron-sulfur domain"/>
    <property type="match status" value="1"/>
</dbReference>
<evidence type="ECO:0000256" key="5">
    <source>
        <dbReference type="ARBA" id="ARBA00022430"/>
    </source>
</evidence>
<dbReference type="AlphaFoldDB" id="A0A1I0FIF9"/>
<feature type="binding site" evidence="13">
    <location>
        <position position="347"/>
    </location>
    <ligand>
        <name>[4Fe-4S] cluster</name>
        <dbReference type="ChEBI" id="CHEBI:49883"/>
    </ligand>
</feature>
<gene>
    <name evidence="13" type="primary">leuC</name>
    <name evidence="15" type="ORF">SAMN02583745_02784</name>
</gene>
<dbReference type="PROSITE" id="PS01244">
    <property type="entry name" value="ACONITASE_2"/>
    <property type="match status" value="1"/>
</dbReference>
<evidence type="ECO:0000256" key="8">
    <source>
        <dbReference type="ARBA" id="ARBA00022723"/>
    </source>
</evidence>
<evidence type="ECO:0000256" key="10">
    <source>
        <dbReference type="ARBA" id="ARBA00023014"/>
    </source>
</evidence>
<protein>
    <recommendedName>
        <fullName evidence="13">3-isopropylmalate dehydratase large subunit</fullName>
        <ecNumber evidence="13">4.2.1.33</ecNumber>
    </recommendedName>
    <alternativeName>
        <fullName evidence="13">Alpha-IPM isomerase</fullName>
        <shortName evidence="13">IPMI</shortName>
    </alternativeName>
    <alternativeName>
        <fullName evidence="13">Isopropylmalate isomerase</fullName>
    </alternativeName>
</protein>
<feature type="binding site" evidence="13">
    <location>
        <position position="407"/>
    </location>
    <ligand>
        <name>[4Fe-4S] cluster</name>
        <dbReference type="ChEBI" id="CHEBI:49883"/>
    </ligand>
</feature>
<dbReference type="UniPathway" id="UPA00048">
    <property type="reaction ID" value="UER00071"/>
</dbReference>
<proteinExistence type="inferred from homology"/>
<reference evidence="16" key="1">
    <citation type="submission" date="2016-10" db="EMBL/GenBank/DDBJ databases">
        <authorList>
            <person name="Varghese N."/>
            <person name="Submissions S."/>
        </authorList>
    </citation>
    <scope>NUCLEOTIDE SEQUENCE [LARGE SCALE GENOMIC DNA]</scope>
    <source>
        <strain evidence="16">DSM 18579</strain>
    </source>
</reference>
<dbReference type="InterPro" id="IPR004430">
    <property type="entry name" value="3-IsopropMal_deHydase_lsu"/>
</dbReference>
<dbReference type="PANTHER" id="PTHR43822:SF9">
    <property type="entry name" value="3-ISOPROPYLMALATE DEHYDRATASE"/>
    <property type="match status" value="1"/>
</dbReference>
<evidence type="ECO:0000256" key="2">
    <source>
        <dbReference type="ARBA" id="ARBA00002695"/>
    </source>
</evidence>
<comment type="function">
    <text evidence="2 13">Catalyzes the isomerization between 2-isopropylmalate and 3-isopropylmalate, via the formation of 2-isopropylmaleate.</text>
</comment>
<evidence type="ECO:0000259" key="14">
    <source>
        <dbReference type="Pfam" id="PF00330"/>
    </source>
</evidence>
<dbReference type="OrthoDB" id="9802769at2"/>
<dbReference type="InterPro" id="IPR036008">
    <property type="entry name" value="Aconitase_4Fe-4S_dom"/>
</dbReference>
<dbReference type="InterPro" id="IPR018136">
    <property type="entry name" value="Aconitase_4Fe-4S_BS"/>
</dbReference>
<dbReference type="InterPro" id="IPR015931">
    <property type="entry name" value="Acnase/IPM_dHydase_lsu_aba_1/3"/>
</dbReference>
<evidence type="ECO:0000256" key="3">
    <source>
        <dbReference type="ARBA" id="ARBA00004729"/>
    </source>
</evidence>
<keyword evidence="7 13" id="KW-0028">Amino-acid biosynthesis</keyword>
<keyword evidence="5 13" id="KW-0432">Leucine biosynthesis</keyword>
<evidence type="ECO:0000256" key="12">
    <source>
        <dbReference type="ARBA" id="ARBA00023304"/>
    </source>
</evidence>
<keyword evidence="11 13" id="KW-0456">Lyase</keyword>
<dbReference type="EMBL" id="FOHV01000042">
    <property type="protein sequence ID" value="SET58038.1"/>
    <property type="molecule type" value="Genomic_DNA"/>
</dbReference>
<evidence type="ECO:0000313" key="15">
    <source>
        <dbReference type="EMBL" id="SET58038.1"/>
    </source>
</evidence>
<dbReference type="InterPro" id="IPR050067">
    <property type="entry name" value="IPM_dehydratase_rel_enz"/>
</dbReference>
<dbReference type="FunFam" id="3.30.499.10:FF:000007">
    <property type="entry name" value="3-isopropylmalate dehydratase large subunit"/>
    <property type="match status" value="1"/>
</dbReference>
<dbReference type="FunFam" id="3.30.499.10:FF:000006">
    <property type="entry name" value="3-isopropylmalate dehydratase large subunit"/>
    <property type="match status" value="1"/>
</dbReference>
<comment type="pathway">
    <text evidence="3 13">Amino-acid biosynthesis; L-leucine biosynthesis; L-leucine from 3-methyl-2-oxobutanoate: step 2/4.</text>
</comment>
<evidence type="ECO:0000256" key="7">
    <source>
        <dbReference type="ARBA" id="ARBA00022605"/>
    </source>
</evidence>
<dbReference type="GO" id="GO:0009098">
    <property type="term" value="P:L-leucine biosynthetic process"/>
    <property type="evidence" value="ECO:0007669"/>
    <property type="project" value="UniProtKB-UniRule"/>
</dbReference>
<evidence type="ECO:0000256" key="9">
    <source>
        <dbReference type="ARBA" id="ARBA00023004"/>
    </source>
</evidence>
<keyword evidence="9 13" id="KW-0408">Iron</keyword>
<keyword evidence="8 13" id="KW-0479">Metal-binding</keyword>
<dbReference type="Proteomes" id="UP000242642">
    <property type="component" value="Unassembled WGS sequence"/>
</dbReference>
<keyword evidence="6 13" id="KW-0004">4Fe-4S</keyword>
<keyword evidence="10 13" id="KW-0411">Iron-sulfur</keyword>
<dbReference type="Gene3D" id="3.30.499.10">
    <property type="entry name" value="Aconitase, domain 3"/>
    <property type="match status" value="2"/>
</dbReference>
<dbReference type="NCBIfam" id="NF009116">
    <property type="entry name" value="PRK12466.1"/>
    <property type="match status" value="1"/>
</dbReference>